<dbReference type="PROSITE" id="PS50904">
    <property type="entry name" value="PRELI_MSF1"/>
    <property type="match status" value="1"/>
</dbReference>
<proteinExistence type="predicted"/>
<dbReference type="GO" id="GO:0005758">
    <property type="term" value="C:mitochondrial intermembrane space"/>
    <property type="evidence" value="ECO:0007669"/>
    <property type="project" value="InterPro"/>
</dbReference>
<evidence type="ECO:0000313" key="2">
    <source>
        <dbReference type="Ensembl" id="ENSCCRP00020100378.1"/>
    </source>
</evidence>
<dbReference type="Pfam" id="PF04707">
    <property type="entry name" value="PRELI"/>
    <property type="match status" value="1"/>
</dbReference>
<reference evidence="2" key="1">
    <citation type="submission" date="2025-08" db="UniProtKB">
        <authorList>
            <consortium name="Ensembl"/>
        </authorList>
    </citation>
    <scope>IDENTIFICATION</scope>
</reference>
<dbReference type="InterPro" id="IPR006797">
    <property type="entry name" value="PRELI/MSF1_dom"/>
</dbReference>
<evidence type="ECO:0000313" key="3">
    <source>
        <dbReference type="Proteomes" id="UP000694701"/>
    </source>
</evidence>
<dbReference type="AlphaFoldDB" id="A0A8C2JZG6"/>
<accession>A0A8C2JZG6</accession>
<protein>
    <submittedName>
        <fullName evidence="2">PRELI domain containing 1b</fullName>
    </submittedName>
</protein>
<dbReference type="PANTHER" id="PTHR11158">
    <property type="entry name" value="MSF1/PX19 RELATED"/>
    <property type="match status" value="1"/>
</dbReference>
<feature type="domain" description="PRELI/MSF1" evidence="1">
    <location>
        <begin position="44"/>
        <end position="214"/>
    </location>
</feature>
<sequence length="272" mass="31661">MLLTRAPSHTRARARTEGGNAADVDELQDYRLCCWGSAGLVMIGKHFFSETDIKSTWEQVLTAFWQRYPNPYSTHVLTEDVLFREVTSDNLLLSRRLLTKTNRLPRWAERIFPGKRSVYIIEDSVVDLGNRSLTTLTWNVNHAKLMRVVERCVFAGERDRPVWTRITREAWISSGVFGLSRPIQKHRPCVLEILPRNTKTRIQPQKPRNLSNTYDQYEQRVNVMIISGHPKKNSEENEFFRNITIFMIIKLIYDGYISPSSHDSYAKGLFKL</sequence>
<evidence type="ECO:0000259" key="1">
    <source>
        <dbReference type="PROSITE" id="PS50904"/>
    </source>
</evidence>
<name>A0A8C2JZG6_CYPCA</name>
<organism evidence="2 3">
    <name type="scientific">Cyprinus carpio</name>
    <name type="common">Common carp</name>
    <dbReference type="NCBI Taxonomy" id="7962"/>
    <lineage>
        <taxon>Eukaryota</taxon>
        <taxon>Metazoa</taxon>
        <taxon>Chordata</taxon>
        <taxon>Craniata</taxon>
        <taxon>Vertebrata</taxon>
        <taxon>Euteleostomi</taxon>
        <taxon>Actinopterygii</taxon>
        <taxon>Neopterygii</taxon>
        <taxon>Teleostei</taxon>
        <taxon>Ostariophysi</taxon>
        <taxon>Cypriniformes</taxon>
        <taxon>Cyprinidae</taxon>
        <taxon>Cyprininae</taxon>
        <taxon>Cyprinus</taxon>
    </lineage>
</organism>
<dbReference type="InterPro" id="IPR037365">
    <property type="entry name" value="Slowmo/Ups"/>
</dbReference>
<dbReference type="Ensembl" id="ENSCCRT00020109746.1">
    <property type="protein sequence ID" value="ENSCCRP00020100378.1"/>
    <property type="gene ID" value="ENSCCRG00020046117.1"/>
</dbReference>
<dbReference type="Proteomes" id="UP000694701">
    <property type="component" value="Unplaced"/>
</dbReference>